<reference evidence="1 2" key="1">
    <citation type="submission" date="2013-11" db="EMBL/GenBank/DDBJ databases">
        <title>Genome sequencing of Stegodyphus mimosarum.</title>
        <authorList>
            <person name="Bechsgaard J."/>
        </authorList>
    </citation>
    <scope>NUCLEOTIDE SEQUENCE [LARGE SCALE GENOMIC DNA]</scope>
</reference>
<dbReference type="EMBL" id="KL811508">
    <property type="protein sequence ID" value="KFM83134.1"/>
    <property type="molecule type" value="Genomic_DNA"/>
</dbReference>
<organism evidence="1 2">
    <name type="scientific">Stegodyphus mimosarum</name>
    <name type="common">African social velvet spider</name>
    <dbReference type="NCBI Taxonomy" id="407821"/>
    <lineage>
        <taxon>Eukaryota</taxon>
        <taxon>Metazoa</taxon>
        <taxon>Ecdysozoa</taxon>
        <taxon>Arthropoda</taxon>
        <taxon>Chelicerata</taxon>
        <taxon>Arachnida</taxon>
        <taxon>Araneae</taxon>
        <taxon>Araneomorphae</taxon>
        <taxon>Entelegynae</taxon>
        <taxon>Eresoidea</taxon>
        <taxon>Eresidae</taxon>
        <taxon>Stegodyphus</taxon>
    </lineage>
</organism>
<feature type="non-terminal residue" evidence="1">
    <location>
        <position position="76"/>
    </location>
</feature>
<dbReference type="OrthoDB" id="10392924at2759"/>
<gene>
    <name evidence="1" type="ORF">X975_23196</name>
</gene>
<dbReference type="Proteomes" id="UP000054359">
    <property type="component" value="Unassembled WGS sequence"/>
</dbReference>
<sequence length="76" mass="8294">MGVGAARVTSARVDRLIGRQAMAHSQATSTSILLHVQDTMDASISTRTICRRLVASGLHSWHPLRSLPLTPHPRLQ</sequence>
<accession>A0A087V0J5</accession>
<evidence type="ECO:0000313" key="2">
    <source>
        <dbReference type="Proteomes" id="UP000054359"/>
    </source>
</evidence>
<evidence type="ECO:0000313" key="1">
    <source>
        <dbReference type="EMBL" id="KFM83134.1"/>
    </source>
</evidence>
<evidence type="ECO:0008006" key="3">
    <source>
        <dbReference type="Google" id="ProtNLM"/>
    </source>
</evidence>
<dbReference type="AlphaFoldDB" id="A0A087V0J5"/>
<proteinExistence type="predicted"/>
<keyword evidence="2" id="KW-1185">Reference proteome</keyword>
<protein>
    <recommendedName>
        <fullName evidence="3">Transposase Tc1-like domain-containing protein</fullName>
    </recommendedName>
</protein>
<name>A0A087V0J5_STEMI</name>